<reference evidence="4" key="1">
    <citation type="submission" date="2021-12" db="EMBL/GenBank/DDBJ databases">
        <authorList>
            <person name="King R."/>
        </authorList>
    </citation>
    <scope>NUCLEOTIDE SEQUENCE</scope>
</reference>
<dbReference type="PANTHER" id="PTHR24373">
    <property type="entry name" value="SLIT RELATED LEUCINE-RICH REPEAT NEURONAL PROTEIN"/>
    <property type="match status" value="1"/>
</dbReference>
<evidence type="ECO:0000313" key="5">
    <source>
        <dbReference type="Proteomes" id="UP001153714"/>
    </source>
</evidence>
<dbReference type="PANTHER" id="PTHR24373:SF370">
    <property type="entry name" value="FISH-LIPS, ISOFORM E"/>
    <property type="match status" value="1"/>
</dbReference>
<dbReference type="SMART" id="SM00369">
    <property type="entry name" value="LRR_TYP"/>
    <property type="match status" value="14"/>
</dbReference>
<dbReference type="PRINTS" id="PR00019">
    <property type="entry name" value="LEURICHRPT"/>
</dbReference>
<dbReference type="SUPFAM" id="SSF52047">
    <property type="entry name" value="RNI-like"/>
    <property type="match status" value="1"/>
</dbReference>
<evidence type="ECO:0000256" key="1">
    <source>
        <dbReference type="ARBA" id="ARBA00022614"/>
    </source>
</evidence>
<dbReference type="SUPFAM" id="SSF52058">
    <property type="entry name" value="L domain-like"/>
    <property type="match status" value="1"/>
</dbReference>
<evidence type="ECO:0000313" key="4">
    <source>
        <dbReference type="EMBL" id="CAG9795517.1"/>
    </source>
</evidence>
<dbReference type="InterPro" id="IPR003591">
    <property type="entry name" value="Leu-rich_rpt_typical-subtyp"/>
</dbReference>
<dbReference type="GO" id="GO:0031012">
    <property type="term" value="C:extracellular matrix"/>
    <property type="evidence" value="ECO:0007669"/>
    <property type="project" value="TreeGrafter"/>
</dbReference>
<dbReference type="AlphaFoldDB" id="A0A9N9WKQ3"/>
<sequence length="709" mass="81152">MAASSVICFCPRESITSFGNCSFHIQCTSYVDDVRLPPRCQGSTNYPVHIDLILNNATDSFDNSDNNTEQLLASVISFRAHGIWPQTNLSMLEYMPSLRFLYLNENQIGVITGRPFSHLFRLEHIDLSHNNLSNIAQIFQLEKYLNRMRTILLAYNVIDEIPNNAFKGLSSLEELDLSYNQISILTNASFLTLNRLKILKLNNNRITNLNGAVDKLNNLKHLYLKGNQIQNINTNTLNVINDLETFDISSNQLEDLQAVVFVRHWRHLSTNSICKILLSNNQITKVPNVTTIEFYDRYIRSFIGQKSNVIDVTTELDLSKNAISEIGYDAFRPLVRLVSLNLSCNKIIDFIVNPKYMTHIKYLNLNNNYILHLYMDSFRYMANLENLDLSHNYLESIPVKPLKSNSHLKYFNLTNNKIEMVESLRIKMFHPDGGVLDLSNNSISKLYIPHGEGLRLTILILRFNKISNPSSIFLRYQNDLEKLDMSNNFIAKLEEHSLYLPITLSSLDLSNNLIVSISAGSFNIIERLKTLRLGCNKLQNIEYGAFQGLKDLSNLDLSYNNITYLDSKVMIDLKSLKVLSLKYNGLYMLDYKGWLGHQYKLTVYLEGNRFSCDWLATALNDYDNGYSMMKPRSAEESLNGTSIGGVPCVKGEIENMARMTSVSTDERLLVIVQRILRAVEEQNSLYEKMFLGFKAYSIISGRAREHLLV</sequence>
<keyword evidence="2" id="KW-0732">Signal</keyword>
<dbReference type="OrthoDB" id="1055097at2759"/>
<dbReference type="InterPro" id="IPR032675">
    <property type="entry name" value="LRR_dom_sf"/>
</dbReference>
<dbReference type="Pfam" id="PF13516">
    <property type="entry name" value="LRR_6"/>
    <property type="match status" value="1"/>
</dbReference>
<evidence type="ECO:0000256" key="3">
    <source>
        <dbReference type="ARBA" id="ARBA00022737"/>
    </source>
</evidence>
<keyword evidence="1" id="KW-0433">Leucine-rich repeat</keyword>
<reference evidence="4" key="2">
    <citation type="submission" date="2022-10" db="EMBL/GenBank/DDBJ databases">
        <authorList>
            <consortium name="ENA_rothamsted_submissions"/>
            <consortium name="culmorum"/>
            <person name="King R."/>
        </authorList>
    </citation>
    <scope>NUCLEOTIDE SEQUENCE</scope>
</reference>
<dbReference type="EMBL" id="OU893339">
    <property type="protein sequence ID" value="CAG9795517.1"/>
    <property type="molecule type" value="Genomic_DNA"/>
</dbReference>
<dbReference type="InterPro" id="IPR050328">
    <property type="entry name" value="Dev_Immune_Receptor"/>
</dbReference>
<keyword evidence="3" id="KW-0677">Repeat</keyword>
<dbReference type="Gene3D" id="3.80.10.10">
    <property type="entry name" value="Ribonuclease Inhibitor"/>
    <property type="match status" value="4"/>
</dbReference>
<dbReference type="Proteomes" id="UP001153714">
    <property type="component" value="Chromosome 8"/>
</dbReference>
<organism evidence="4 5">
    <name type="scientific">Diatraea saccharalis</name>
    <name type="common">sugarcane borer</name>
    <dbReference type="NCBI Taxonomy" id="40085"/>
    <lineage>
        <taxon>Eukaryota</taxon>
        <taxon>Metazoa</taxon>
        <taxon>Ecdysozoa</taxon>
        <taxon>Arthropoda</taxon>
        <taxon>Hexapoda</taxon>
        <taxon>Insecta</taxon>
        <taxon>Pterygota</taxon>
        <taxon>Neoptera</taxon>
        <taxon>Endopterygota</taxon>
        <taxon>Lepidoptera</taxon>
        <taxon>Glossata</taxon>
        <taxon>Ditrysia</taxon>
        <taxon>Pyraloidea</taxon>
        <taxon>Crambidae</taxon>
        <taxon>Crambinae</taxon>
        <taxon>Diatraea</taxon>
    </lineage>
</organism>
<proteinExistence type="predicted"/>
<protein>
    <submittedName>
        <fullName evidence="4">Uncharacterized protein</fullName>
    </submittedName>
</protein>
<dbReference type="Pfam" id="PF13855">
    <property type="entry name" value="LRR_8"/>
    <property type="match status" value="4"/>
</dbReference>
<dbReference type="GO" id="GO:0005615">
    <property type="term" value="C:extracellular space"/>
    <property type="evidence" value="ECO:0007669"/>
    <property type="project" value="TreeGrafter"/>
</dbReference>
<gene>
    <name evidence="4" type="ORF">DIATSA_LOCUS12775</name>
</gene>
<dbReference type="InterPro" id="IPR001611">
    <property type="entry name" value="Leu-rich_rpt"/>
</dbReference>
<keyword evidence="5" id="KW-1185">Reference proteome</keyword>
<evidence type="ECO:0000256" key="2">
    <source>
        <dbReference type="ARBA" id="ARBA00022729"/>
    </source>
</evidence>
<accession>A0A9N9WKQ3</accession>
<name>A0A9N9WKQ3_9NEOP</name>
<dbReference type="SMART" id="SM00365">
    <property type="entry name" value="LRR_SD22"/>
    <property type="match status" value="9"/>
</dbReference>